<organism evidence="1 2">
    <name type="scientific">Actinoalloteichus hoggarensis</name>
    <dbReference type="NCBI Taxonomy" id="1470176"/>
    <lineage>
        <taxon>Bacteria</taxon>
        <taxon>Bacillati</taxon>
        <taxon>Actinomycetota</taxon>
        <taxon>Actinomycetes</taxon>
        <taxon>Pseudonocardiales</taxon>
        <taxon>Pseudonocardiaceae</taxon>
        <taxon>Actinoalloteichus</taxon>
    </lineage>
</organism>
<dbReference type="KEGG" id="ahg:AHOG_00235"/>
<reference evidence="1 2" key="1">
    <citation type="submission" date="2017-07" db="EMBL/GenBank/DDBJ databases">
        <title>Complete genome sequence of Actinoalloteichus hoggarensis DSM 45943, type strain of Actinoalloteichus hoggarensis.</title>
        <authorList>
            <person name="Ruckert C."/>
            <person name="Nouioui I."/>
            <person name="Willmese J."/>
            <person name="van Wezel G."/>
            <person name="Klenk H.-P."/>
            <person name="Kalinowski J."/>
            <person name="Zotchev S.B."/>
        </authorList>
    </citation>
    <scope>NUCLEOTIDE SEQUENCE [LARGE SCALE GENOMIC DNA]</scope>
    <source>
        <strain evidence="1 2">DSM 45943</strain>
    </source>
</reference>
<dbReference type="AlphaFoldDB" id="A0A221VW02"/>
<keyword evidence="2" id="KW-1185">Reference proteome</keyword>
<evidence type="ECO:0000313" key="1">
    <source>
        <dbReference type="EMBL" id="ASO17722.1"/>
    </source>
</evidence>
<gene>
    <name evidence="1" type="ORF">AHOG_00235</name>
</gene>
<dbReference type="Proteomes" id="UP000204221">
    <property type="component" value="Chromosome"/>
</dbReference>
<accession>A0A221VW02</accession>
<evidence type="ECO:0000313" key="2">
    <source>
        <dbReference type="Proteomes" id="UP000204221"/>
    </source>
</evidence>
<protein>
    <submittedName>
        <fullName evidence="1">Uncharacterized protein</fullName>
    </submittedName>
</protein>
<sequence>MAWPRDRRIRPSAARRRALRTAAMLDELVDAQLSLVVGLAEPAARRASEYLAALVMLGQAYRWYAAGWIGRRELHRRGRECMAVLDRMTRRPEAVRALRHIGRF</sequence>
<proteinExistence type="predicted"/>
<dbReference type="RefSeq" id="WP_245856493.1">
    <property type="nucleotide sequence ID" value="NZ_CP022521.1"/>
</dbReference>
<name>A0A221VW02_9PSEU</name>
<dbReference type="EMBL" id="CP022521">
    <property type="protein sequence ID" value="ASO17722.1"/>
    <property type="molecule type" value="Genomic_DNA"/>
</dbReference>